<dbReference type="InParanoid" id="A0A061EG36"/>
<dbReference type="AlphaFoldDB" id="A0A061EG36"/>
<gene>
    <name evidence="1" type="ORF">TCM_019212</name>
</gene>
<organism evidence="1 2">
    <name type="scientific">Theobroma cacao</name>
    <name type="common">Cacao</name>
    <name type="synonym">Cocoa</name>
    <dbReference type="NCBI Taxonomy" id="3641"/>
    <lineage>
        <taxon>Eukaryota</taxon>
        <taxon>Viridiplantae</taxon>
        <taxon>Streptophyta</taxon>
        <taxon>Embryophyta</taxon>
        <taxon>Tracheophyta</taxon>
        <taxon>Spermatophyta</taxon>
        <taxon>Magnoliopsida</taxon>
        <taxon>eudicotyledons</taxon>
        <taxon>Gunneridae</taxon>
        <taxon>Pentapetalae</taxon>
        <taxon>rosids</taxon>
        <taxon>malvids</taxon>
        <taxon>Malvales</taxon>
        <taxon>Malvaceae</taxon>
        <taxon>Byttnerioideae</taxon>
        <taxon>Theobroma</taxon>
    </lineage>
</organism>
<sequence>MLSLARFRSAFGVMSAYRDVATVVTGSMRVPDHDRVKVSNLGDRTFLNHPFTFNEHNLQYMSSFSKT</sequence>
<evidence type="ECO:0000313" key="1">
    <source>
        <dbReference type="EMBL" id="EOY03980.1"/>
    </source>
</evidence>
<protein>
    <submittedName>
        <fullName evidence="1">Uncharacterized protein</fullName>
    </submittedName>
</protein>
<dbReference type="HOGENOM" id="CLU_2817608_0_0_1"/>
<proteinExistence type="predicted"/>
<name>A0A061EG36_THECC</name>
<evidence type="ECO:0000313" key="2">
    <source>
        <dbReference type="Proteomes" id="UP000026915"/>
    </source>
</evidence>
<dbReference type="EMBL" id="CM001882">
    <property type="protein sequence ID" value="EOY03980.1"/>
    <property type="molecule type" value="Genomic_DNA"/>
</dbReference>
<keyword evidence="2" id="KW-1185">Reference proteome</keyword>
<accession>A0A061EG36</accession>
<dbReference type="Gramene" id="EOY03980">
    <property type="protein sequence ID" value="EOY03980"/>
    <property type="gene ID" value="TCM_019212"/>
</dbReference>
<dbReference type="Proteomes" id="UP000026915">
    <property type="component" value="Chromosome 4"/>
</dbReference>
<reference evidence="1 2" key="1">
    <citation type="journal article" date="2013" name="Genome Biol.">
        <title>The genome sequence of the most widely cultivated cacao type and its use to identify candidate genes regulating pod color.</title>
        <authorList>
            <person name="Motamayor J.C."/>
            <person name="Mockaitis K."/>
            <person name="Schmutz J."/>
            <person name="Haiminen N."/>
            <person name="Iii D.L."/>
            <person name="Cornejo O."/>
            <person name="Findley S.D."/>
            <person name="Zheng P."/>
            <person name="Utro F."/>
            <person name="Royaert S."/>
            <person name="Saski C."/>
            <person name="Jenkins J."/>
            <person name="Podicheti R."/>
            <person name="Zhao M."/>
            <person name="Scheffler B.E."/>
            <person name="Stack J.C."/>
            <person name="Feltus F.A."/>
            <person name="Mustiga G.M."/>
            <person name="Amores F."/>
            <person name="Phillips W."/>
            <person name="Marelli J.P."/>
            <person name="May G.D."/>
            <person name="Shapiro H."/>
            <person name="Ma J."/>
            <person name="Bustamante C.D."/>
            <person name="Schnell R.J."/>
            <person name="Main D."/>
            <person name="Gilbert D."/>
            <person name="Parida L."/>
            <person name="Kuhn D.N."/>
        </authorList>
    </citation>
    <scope>NUCLEOTIDE SEQUENCE [LARGE SCALE GENOMIC DNA]</scope>
    <source>
        <strain evidence="2">cv. Matina 1-6</strain>
    </source>
</reference>